<dbReference type="Proteomes" id="UP001218218">
    <property type="component" value="Unassembled WGS sequence"/>
</dbReference>
<protein>
    <submittedName>
        <fullName evidence="2">Uncharacterized protein</fullName>
    </submittedName>
</protein>
<feature type="compositionally biased region" description="Low complexity" evidence="1">
    <location>
        <begin position="72"/>
        <end position="81"/>
    </location>
</feature>
<feature type="region of interest" description="Disordered" evidence="1">
    <location>
        <begin position="43"/>
        <end position="93"/>
    </location>
</feature>
<reference evidence="2" key="1">
    <citation type="submission" date="2023-03" db="EMBL/GenBank/DDBJ databases">
        <title>Massive genome expansion in bonnet fungi (Mycena s.s.) driven by repeated elements and novel gene families across ecological guilds.</title>
        <authorList>
            <consortium name="Lawrence Berkeley National Laboratory"/>
            <person name="Harder C.B."/>
            <person name="Miyauchi S."/>
            <person name="Viragh M."/>
            <person name="Kuo A."/>
            <person name="Thoen E."/>
            <person name="Andreopoulos B."/>
            <person name="Lu D."/>
            <person name="Skrede I."/>
            <person name="Drula E."/>
            <person name="Henrissat B."/>
            <person name="Morin E."/>
            <person name="Kohler A."/>
            <person name="Barry K."/>
            <person name="LaButti K."/>
            <person name="Morin E."/>
            <person name="Salamov A."/>
            <person name="Lipzen A."/>
            <person name="Mereny Z."/>
            <person name="Hegedus B."/>
            <person name="Baldrian P."/>
            <person name="Stursova M."/>
            <person name="Weitz H."/>
            <person name="Taylor A."/>
            <person name="Grigoriev I.V."/>
            <person name="Nagy L.G."/>
            <person name="Martin F."/>
            <person name="Kauserud H."/>
        </authorList>
    </citation>
    <scope>NUCLEOTIDE SEQUENCE</scope>
    <source>
        <strain evidence="2">CBHHK002</strain>
    </source>
</reference>
<name>A0AAD7EJ14_9AGAR</name>
<comment type="caution">
    <text evidence="2">The sequence shown here is derived from an EMBL/GenBank/DDBJ whole genome shotgun (WGS) entry which is preliminary data.</text>
</comment>
<feature type="compositionally biased region" description="Polar residues" evidence="1">
    <location>
        <begin position="47"/>
        <end position="56"/>
    </location>
</feature>
<evidence type="ECO:0000256" key="1">
    <source>
        <dbReference type="SAM" id="MobiDB-lite"/>
    </source>
</evidence>
<organism evidence="2 3">
    <name type="scientific">Mycena albidolilacea</name>
    <dbReference type="NCBI Taxonomy" id="1033008"/>
    <lineage>
        <taxon>Eukaryota</taxon>
        <taxon>Fungi</taxon>
        <taxon>Dikarya</taxon>
        <taxon>Basidiomycota</taxon>
        <taxon>Agaricomycotina</taxon>
        <taxon>Agaricomycetes</taxon>
        <taxon>Agaricomycetidae</taxon>
        <taxon>Agaricales</taxon>
        <taxon>Marasmiineae</taxon>
        <taxon>Mycenaceae</taxon>
        <taxon>Mycena</taxon>
    </lineage>
</organism>
<evidence type="ECO:0000313" key="3">
    <source>
        <dbReference type="Proteomes" id="UP001218218"/>
    </source>
</evidence>
<keyword evidence="3" id="KW-1185">Reference proteome</keyword>
<evidence type="ECO:0000313" key="2">
    <source>
        <dbReference type="EMBL" id="KAJ7328950.1"/>
    </source>
</evidence>
<proteinExistence type="predicted"/>
<sequence>MAVLDTCHSASLLDLDHNACNAKWSCLNTIQLKNIITVSVHNRDAPQSRNTPTHTTNKPDPRSSLSRKPELSAEAAASLSLRPTLPGVGSGAGAGKHHRACARIPYTHGGGRVPGGFYPPRCDSPIPDPCHMPLGISLAACKDDQINLENSRVYRQYSR</sequence>
<accession>A0AAD7EJ14</accession>
<feature type="compositionally biased region" description="Basic and acidic residues" evidence="1">
    <location>
        <begin position="57"/>
        <end position="71"/>
    </location>
</feature>
<gene>
    <name evidence="2" type="ORF">DFH08DRAFT_317945</name>
</gene>
<dbReference type="AlphaFoldDB" id="A0AAD7EJ14"/>
<dbReference type="EMBL" id="JARIHO010000038">
    <property type="protein sequence ID" value="KAJ7328950.1"/>
    <property type="molecule type" value="Genomic_DNA"/>
</dbReference>